<dbReference type="OrthoDB" id="270167at2759"/>
<feature type="region of interest" description="Disordered" evidence="1">
    <location>
        <begin position="345"/>
        <end position="374"/>
    </location>
</feature>
<name>A0A6A7BFA1_9PLEO</name>
<keyword evidence="4" id="KW-1185">Reference proteome</keyword>
<feature type="domain" description="Heterokaryon incompatibility" evidence="2">
    <location>
        <begin position="98"/>
        <end position="263"/>
    </location>
</feature>
<gene>
    <name evidence="3" type="ORF">T440DRAFT_465757</name>
</gene>
<sequence length="749" mass="85912">MKNDLHLTFAQIFSNDPAALLAQLRDIEVHHKADRQASEKWAERLRFIDISGVPDLRSRRDTRSVLYKELDEWTRTGTTPPCILSLSEKEDDDGQLPYVAVSWRWIQGDELPPWGCDIRESFQYQVQRPGCEPHEIDFPQHYLDRVILFAQNRGIDKIWIDKESIYQRSGDEVDHPGDRDLGIQVMDAVYGDARYCVGLLTTSLMYQDELHLLADLLSRNIFVNPRDTEEPQFTADAPVADIQLLILRLLNDTRWSRGWIFQEDHLASERMTLLVPHSRHLKKKGLSYPFGKLPGDLEVALFSFRRAVTMFCMASDESENRWPISEMLGKAKQYNIWNKVLHVEGDSSEEDSDDPQSDDDQYEGDATRRFQPPRFPTTTLSIIDDVCNRSLKNMEDRVAIIANAAKFERRIDVSPSSALVRNETYSLSTILLALVLLNGEILSHDTKVPGNIMNYSLRDYLLAFQNIYDAPMTSYEQSFIDCCRFTTPMFTKRGLEVKGRLYKLLAPHIPGGAYSLSNVLNLHDKNFENTAPFTEDQDNFKNDDDTKGRSFDAFEVDCLATVISRLQRSWGTSCWLVKSLRHHLRIDKRFRDHAYVKPSERYVLNMMAGLVQAVMAGHSLRLARLANEADTCPPTAIFVEPKDPRMTHRKGMYPKNDEAGSPSFVFASFKQRSKRGGRDCYTSLSVGVEAGNKSETILDSYGWVNGVWDIGAPQTEAFIYPIPGLTDWHMETTLQKKRKREDEHDSEQR</sequence>
<reference evidence="3" key="1">
    <citation type="submission" date="2020-01" db="EMBL/GenBank/DDBJ databases">
        <authorList>
            <consortium name="DOE Joint Genome Institute"/>
            <person name="Haridas S."/>
            <person name="Albert R."/>
            <person name="Binder M."/>
            <person name="Bloem J."/>
            <person name="Labutti K."/>
            <person name="Salamov A."/>
            <person name="Andreopoulos B."/>
            <person name="Baker S.E."/>
            <person name="Barry K."/>
            <person name="Bills G."/>
            <person name="Bluhm B.H."/>
            <person name="Cannon C."/>
            <person name="Castanera R."/>
            <person name="Culley D.E."/>
            <person name="Daum C."/>
            <person name="Ezra D."/>
            <person name="Gonzalez J.B."/>
            <person name="Henrissat B."/>
            <person name="Kuo A."/>
            <person name="Liang C."/>
            <person name="Lipzen A."/>
            <person name="Lutzoni F."/>
            <person name="Magnuson J."/>
            <person name="Mondo S."/>
            <person name="Nolan M."/>
            <person name="Ohm R."/>
            <person name="Pangilinan J."/>
            <person name="Park H.-J."/>
            <person name="Ramirez L."/>
            <person name="Alfaro M."/>
            <person name="Sun H."/>
            <person name="Tritt A."/>
            <person name="Yoshinaga Y."/>
            <person name="Zwiers L.-H."/>
            <person name="Turgeon B.G."/>
            <person name="Goodwin S.B."/>
            <person name="Spatafora J.W."/>
            <person name="Crous P.W."/>
            <person name="Grigoriev I.V."/>
        </authorList>
    </citation>
    <scope>NUCLEOTIDE SEQUENCE</scope>
    <source>
        <strain evidence="3">IPT5</strain>
    </source>
</reference>
<evidence type="ECO:0000313" key="3">
    <source>
        <dbReference type="EMBL" id="KAF2853357.1"/>
    </source>
</evidence>
<dbReference type="EMBL" id="MU006295">
    <property type="protein sequence ID" value="KAF2853357.1"/>
    <property type="molecule type" value="Genomic_DNA"/>
</dbReference>
<dbReference type="InterPro" id="IPR010730">
    <property type="entry name" value="HET"/>
</dbReference>
<dbReference type="Proteomes" id="UP000799423">
    <property type="component" value="Unassembled WGS sequence"/>
</dbReference>
<accession>A0A6A7BFA1</accession>
<evidence type="ECO:0000313" key="4">
    <source>
        <dbReference type="Proteomes" id="UP000799423"/>
    </source>
</evidence>
<dbReference type="AlphaFoldDB" id="A0A6A7BFA1"/>
<proteinExistence type="predicted"/>
<dbReference type="Pfam" id="PF06985">
    <property type="entry name" value="HET"/>
    <property type="match status" value="1"/>
</dbReference>
<organism evidence="3 4">
    <name type="scientific">Plenodomus tracheiphilus IPT5</name>
    <dbReference type="NCBI Taxonomy" id="1408161"/>
    <lineage>
        <taxon>Eukaryota</taxon>
        <taxon>Fungi</taxon>
        <taxon>Dikarya</taxon>
        <taxon>Ascomycota</taxon>
        <taxon>Pezizomycotina</taxon>
        <taxon>Dothideomycetes</taxon>
        <taxon>Pleosporomycetidae</taxon>
        <taxon>Pleosporales</taxon>
        <taxon>Pleosporineae</taxon>
        <taxon>Leptosphaeriaceae</taxon>
        <taxon>Plenodomus</taxon>
    </lineage>
</organism>
<protein>
    <recommendedName>
        <fullName evidence="2">Heterokaryon incompatibility domain-containing protein</fullName>
    </recommendedName>
</protein>
<feature type="compositionally biased region" description="Acidic residues" evidence="1">
    <location>
        <begin position="346"/>
        <end position="363"/>
    </location>
</feature>
<evidence type="ECO:0000256" key="1">
    <source>
        <dbReference type="SAM" id="MobiDB-lite"/>
    </source>
</evidence>
<evidence type="ECO:0000259" key="2">
    <source>
        <dbReference type="Pfam" id="PF06985"/>
    </source>
</evidence>